<dbReference type="Gene3D" id="2.70.98.10">
    <property type="match status" value="1"/>
</dbReference>
<dbReference type="GO" id="GO:0033499">
    <property type="term" value="P:galactose catabolic process via UDP-galactose, Leloir pathway"/>
    <property type="evidence" value="ECO:0007669"/>
    <property type="project" value="TreeGrafter"/>
</dbReference>
<dbReference type="CDD" id="cd09019">
    <property type="entry name" value="galactose_mutarotase_like"/>
    <property type="match status" value="1"/>
</dbReference>
<gene>
    <name evidence="9" type="primary">mro</name>
    <name evidence="9" type="ORF">RUM4293_01148</name>
</gene>
<feature type="active site" description="Proton donor" evidence="6">
    <location>
        <position position="176"/>
    </location>
</feature>
<dbReference type="SUPFAM" id="SSF74650">
    <property type="entry name" value="Galactose mutarotase-like"/>
    <property type="match status" value="1"/>
</dbReference>
<proteinExistence type="inferred from homology"/>
<comment type="pathway">
    <text evidence="1 5">Carbohydrate metabolism; hexose metabolism.</text>
</comment>
<dbReference type="EC" id="5.1.3.3" evidence="5"/>
<dbReference type="GO" id="GO:0030246">
    <property type="term" value="F:carbohydrate binding"/>
    <property type="evidence" value="ECO:0007669"/>
    <property type="project" value="InterPro"/>
</dbReference>
<evidence type="ECO:0000256" key="3">
    <source>
        <dbReference type="ARBA" id="ARBA00023235"/>
    </source>
</evidence>
<dbReference type="InterPro" id="IPR011013">
    <property type="entry name" value="Gal_mutarotase_sf_dom"/>
</dbReference>
<organism evidence="9 10">
    <name type="scientific">Ruegeria atlantica</name>
    <dbReference type="NCBI Taxonomy" id="81569"/>
    <lineage>
        <taxon>Bacteria</taxon>
        <taxon>Pseudomonadati</taxon>
        <taxon>Pseudomonadota</taxon>
        <taxon>Alphaproteobacteria</taxon>
        <taxon>Rhodobacterales</taxon>
        <taxon>Roseobacteraceae</taxon>
        <taxon>Ruegeria</taxon>
    </lineage>
</organism>
<dbReference type="Proteomes" id="UP000050786">
    <property type="component" value="Unassembled WGS sequence"/>
</dbReference>
<protein>
    <recommendedName>
        <fullName evidence="5">Aldose 1-epimerase</fullName>
        <ecNumber evidence="5">5.1.3.3</ecNumber>
    </recommendedName>
</protein>
<dbReference type="PANTHER" id="PTHR10091:SF49">
    <property type="entry name" value="ALDOSE 1-EPIMERASE"/>
    <property type="match status" value="1"/>
</dbReference>
<keyword evidence="3 5" id="KW-0413">Isomerase</keyword>
<dbReference type="AlphaFoldDB" id="A0A0N7LNF3"/>
<evidence type="ECO:0000256" key="4">
    <source>
        <dbReference type="ARBA" id="ARBA00023277"/>
    </source>
</evidence>
<evidence type="ECO:0000256" key="2">
    <source>
        <dbReference type="ARBA" id="ARBA00006206"/>
    </source>
</evidence>
<dbReference type="GO" id="GO:0004034">
    <property type="term" value="F:aldose 1-epimerase activity"/>
    <property type="evidence" value="ECO:0007669"/>
    <property type="project" value="UniProtKB-EC"/>
</dbReference>
<reference evidence="10" key="1">
    <citation type="submission" date="2015-09" db="EMBL/GenBank/DDBJ databases">
        <authorList>
            <person name="Rodrigo-Torres L."/>
            <person name="Arahal D.R."/>
        </authorList>
    </citation>
    <scope>NUCLEOTIDE SEQUENCE [LARGE SCALE GENOMIC DNA]</scope>
    <source>
        <strain evidence="10">CECT 4293</strain>
    </source>
</reference>
<feature type="binding site" evidence="8">
    <location>
        <begin position="176"/>
        <end position="178"/>
    </location>
    <ligand>
        <name>beta-D-galactose</name>
        <dbReference type="ChEBI" id="CHEBI:27667"/>
    </ligand>
</feature>
<evidence type="ECO:0000256" key="1">
    <source>
        <dbReference type="ARBA" id="ARBA00005028"/>
    </source>
</evidence>
<dbReference type="InterPro" id="IPR008183">
    <property type="entry name" value="Aldose_1/G6P_1-epimerase"/>
</dbReference>
<evidence type="ECO:0000313" key="10">
    <source>
        <dbReference type="Proteomes" id="UP000050786"/>
    </source>
</evidence>
<evidence type="ECO:0000256" key="7">
    <source>
        <dbReference type="PIRSR" id="PIRSR005096-2"/>
    </source>
</evidence>
<feature type="binding site" evidence="7">
    <location>
        <position position="241"/>
    </location>
    <ligand>
        <name>beta-D-galactose</name>
        <dbReference type="ChEBI" id="CHEBI:27667"/>
    </ligand>
</feature>
<sequence length="336" mass="36509">MQAEQQVRDFGKTRDGQIVRSIDIGQGTLSARILTYGATLQDLRLQGFEHPLILGWPEIAGYEDSTAYLGAMVGRCANRIARASYSLDGASYQLDRNYLGTHTLHGGTQGMDCLVWEISSVTPGAVTLQLTLPDGHMGFGGDLEVTVTFRVEAEATLSIEMEARTTSASLCNLTPHIYFNLDGGTDIRQHELMVRAERYTPVDGDLIPTGEALSVAGTPFDLRSSRPLGGWAYDHNLCLSDQRLPCRPMATLTGSSSGLSMQLETTEPGLQVYSGSSLDEGPRIGLGGQPYGPYSGVALEPQVWPDSINQQGFPSAVLRKGQTYRHVSRYVFQSEV</sequence>
<dbReference type="PIRSF" id="PIRSF005096">
    <property type="entry name" value="GALM"/>
    <property type="match status" value="1"/>
</dbReference>
<evidence type="ECO:0000256" key="8">
    <source>
        <dbReference type="PIRSR" id="PIRSR005096-3"/>
    </source>
</evidence>
<dbReference type="InterPro" id="IPR047215">
    <property type="entry name" value="Galactose_mutarotase-like"/>
</dbReference>
<dbReference type="Pfam" id="PF01263">
    <property type="entry name" value="Aldose_epim"/>
    <property type="match status" value="1"/>
</dbReference>
<keyword evidence="10" id="KW-1185">Reference proteome</keyword>
<dbReference type="UniPathway" id="UPA00242"/>
<dbReference type="EMBL" id="CYPS01000020">
    <property type="protein sequence ID" value="CUH42260.1"/>
    <property type="molecule type" value="Genomic_DNA"/>
</dbReference>
<feature type="binding site" evidence="8">
    <location>
        <begin position="78"/>
        <end position="79"/>
    </location>
    <ligand>
        <name>beta-D-galactose</name>
        <dbReference type="ChEBI" id="CHEBI:27667"/>
    </ligand>
</feature>
<comment type="similarity">
    <text evidence="2 5">Belongs to the aldose epimerase family.</text>
</comment>
<comment type="catalytic activity">
    <reaction evidence="5">
        <text>alpha-D-glucose = beta-D-glucose</text>
        <dbReference type="Rhea" id="RHEA:10264"/>
        <dbReference type="ChEBI" id="CHEBI:15903"/>
        <dbReference type="ChEBI" id="CHEBI:17925"/>
        <dbReference type="EC" id="5.1.3.3"/>
    </reaction>
</comment>
<dbReference type="GO" id="GO:0006006">
    <property type="term" value="P:glucose metabolic process"/>
    <property type="evidence" value="ECO:0007669"/>
    <property type="project" value="TreeGrafter"/>
</dbReference>
<keyword evidence="4 5" id="KW-0119">Carbohydrate metabolism</keyword>
<accession>A0A0N7LNF3</accession>
<dbReference type="InterPro" id="IPR014718">
    <property type="entry name" value="GH-type_carb-bd"/>
</dbReference>
<evidence type="ECO:0000313" key="9">
    <source>
        <dbReference type="EMBL" id="CUH42260.1"/>
    </source>
</evidence>
<evidence type="ECO:0000256" key="6">
    <source>
        <dbReference type="PIRSR" id="PIRSR005096-1"/>
    </source>
</evidence>
<dbReference type="PANTHER" id="PTHR10091">
    <property type="entry name" value="ALDOSE-1-EPIMERASE"/>
    <property type="match status" value="1"/>
</dbReference>
<dbReference type="InterPro" id="IPR015443">
    <property type="entry name" value="Aldose_1-epimerase"/>
</dbReference>
<name>A0A0N7LNF3_9RHOB</name>
<dbReference type="RefSeq" id="WP_058272363.1">
    <property type="nucleotide sequence ID" value="NZ_CYPS01000020.1"/>
</dbReference>
<feature type="active site" description="Proton acceptor" evidence="6">
    <location>
        <position position="300"/>
    </location>
</feature>
<evidence type="ECO:0000256" key="5">
    <source>
        <dbReference type="PIRNR" id="PIRNR005096"/>
    </source>
</evidence>